<feature type="compositionally biased region" description="Polar residues" evidence="3">
    <location>
        <begin position="704"/>
        <end position="715"/>
    </location>
</feature>
<dbReference type="EMBL" id="HG529585">
    <property type="protein sequence ID" value="CDI53643.1"/>
    <property type="molecule type" value="Genomic_DNA"/>
</dbReference>
<protein>
    <submittedName>
        <fullName evidence="4">C6 transcription factor</fullName>
    </submittedName>
</protein>
<accession>A0A077R456</accession>
<proteinExistence type="predicted"/>
<dbReference type="CDD" id="cd12148">
    <property type="entry name" value="fungal_TF_MHR"/>
    <property type="match status" value="1"/>
</dbReference>
<feature type="region of interest" description="Disordered" evidence="3">
    <location>
        <begin position="703"/>
        <end position="764"/>
    </location>
</feature>
<reference evidence="4" key="1">
    <citation type="journal article" date="2014" name="Genome Biol. Evol.">
        <title>Gene Loss Rather Than Gene Gain Is Associated with a Host Jump from Monocots to Dicots in the Smut Fungus Melanopsichium pennsylvanicum.</title>
        <authorList>
            <person name="Sharma R."/>
            <person name="Mishra B."/>
            <person name="Runge F."/>
            <person name="Thines M."/>
        </authorList>
    </citation>
    <scope>NUCLEOTIDE SEQUENCE</scope>
    <source>
        <strain evidence="4">4</strain>
    </source>
</reference>
<feature type="region of interest" description="Disordered" evidence="3">
    <location>
        <begin position="524"/>
        <end position="568"/>
    </location>
</feature>
<feature type="region of interest" description="Disordered" evidence="3">
    <location>
        <begin position="805"/>
        <end position="875"/>
    </location>
</feature>
<dbReference type="PANTHER" id="PTHR31001:SF89">
    <property type="entry name" value="ZN(2)-C6 FUNGAL-TYPE DOMAIN-CONTAINING PROTEIN"/>
    <property type="match status" value="1"/>
</dbReference>
<feature type="compositionally biased region" description="Basic and acidic residues" evidence="3">
    <location>
        <begin position="746"/>
        <end position="758"/>
    </location>
</feature>
<feature type="compositionally biased region" description="Gly residues" evidence="3">
    <location>
        <begin position="730"/>
        <end position="744"/>
    </location>
</feature>
<evidence type="ECO:0000313" key="4">
    <source>
        <dbReference type="EMBL" id="CDI53643.1"/>
    </source>
</evidence>
<evidence type="ECO:0000256" key="1">
    <source>
        <dbReference type="ARBA" id="ARBA00004123"/>
    </source>
</evidence>
<keyword evidence="2" id="KW-0539">Nucleus</keyword>
<organism evidence="4">
    <name type="scientific">Melanopsichium pennsylvanicum 4</name>
    <dbReference type="NCBI Taxonomy" id="1398559"/>
    <lineage>
        <taxon>Eukaryota</taxon>
        <taxon>Fungi</taxon>
        <taxon>Dikarya</taxon>
        <taxon>Basidiomycota</taxon>
        <taxon>Ustilaginomycotina</taxon>
        <taxon>Ustilaginomycetes</taxon>
        <taxon>Ustilaginales</taxon>
        <taxon>Ustilaginaceae</taxon>
        <taxon>Melanopsichium</taxon>
    </lineage>
</organism>
<dbReference type="InterPro" id="IPR050613">
    <property type="entry name" value="Sec_Metabolite_Reg"/>
</dbReference>
<name>A0A077R456_9BASI</name>
<dbReference type="AlphaFoldDB" id="A0A077R456"/>
<evidence type="ECO:0000256" key="2">
    <source>
        <dbReference type="ARBA" id="ARBA00023242"/>
    </source>
</evidence>
<dbReference type="PANTHER" id="PTHR31001">
    <property type="entry name" value="UNCHARACTERIZED TRANSCRIPTIONAL REGULATORY PROTEIN"/>
    <property type="match status" value="1"/>
</dbReference>
<evidence type="ECO:0000256" key="3">
    <source>
        <dbReference type="SAM" id="MobiDB-lite"/>
    </source>
</evidence>
<sequence>MATSESAIADAERTAEIQTQIAALRNTIRTLESLLPNLPSSAPALPESTLRSLSPYHPRAHPVLSNSTRLIWSDVAHLFPPKQDVERILSYFLREMVYIMIPVQERQFWRAWEKLCRPQAPSSSSAYNSSSSHHDDEQPGISRSMVGSLLLCLASTSFLIPQRREEELGLSSSMAEQRDFWVTSALALVRSGTILSNPSSTTPASQGWLHYVDFLSDASLDWFGFQLLTVRIFALLGMSELAYLLNGECLRQAIRINLFDESSPKSIEHFTDDDSGLTSEEVVQVRRRMIAQLVVTETWSCLYSSRQPMIDDEVEMLPLPKRVGDMGSMFGWIETEELTFMFSRYASKLRLLPAQLTALTNRKAGDWATQRARDQEAVSRVLDIDRGLCALYDPSLPQASLGNRSHSQILAELPELLERNGQIGMSDKQLNQMHRDFAEALVLSSSWLSLRCLATSNLMFLPWVQDARQRYDALNLARRLIELLSGIWMMASNPYVPFSSSWISRHLFLACTVLSVPILGQEPAIPASNSARPPTDPRNPTDAGRGRYGDDTSPQNGTEAPCASQKRDFAPSRMQKQQFFSTLSSITSKHLDSSSSVPASSSVDLDWFSGKLVEIASLFSNLAERGDQTAGVNMKLIHALLNSRAELRDRVLDKLGQKRTGGVVIEVGGKSDRDLAADQEGGGGMGRIESQRDLTSFVMAASAGKSSPTSNNGASPVSVGSPVGYRAKGRGGGVTSISSGGSGGASRREVLSREKDARVSSPSLHDLANAVDTYTSTNNATTTRHTANGYQALPHQVNAASPAYLPQTFSPQLPHVSKTYPPPPPSSHHHPNYQEQTQNSDAYAVNHDQDPHYTSGGDGVKSGTTPNPGTDRGTAWDWNVNATLVDKNATPLPLVIAGGGTDILTNVPLLLDTQDWLAILDGVDIPL</sequence>
<comment type="subcellular location">
    <subcellularLocation>
        <location evidence="1">Nucleus</location>
    </subcellularLocation>
</comment>
<dbReference type="GO" id="GO:0005634">
    <property type="term" value="C:nucleus"/>
    <property type="evidence" value="ECO:0007669"/>
    <property type="project" value="UniProtKB-SubCell"/>
</dbReference>